<comment type="caution">
    <text evidence="3">The sequence shown here is derived from an EMBL/GenBank/DDBJ whole genome shotgun (WGS) entry which is preliminary data.</text>
</comment>
<feature type="transmembrane region" description="Helical" evidence="2">
    <location>
        <begin position="108"/>
        <end position="128"/>
    </location>
</feature>
<name>C6L8U7_9FIRM</name>
<keyword evidence="2" id="KW-1133">Transmembrane helix</keyword>
<feature type="transmembrane region" description="Helical" evidence="2">
    <location>
        <begin position="76"/>
        <end position="96"/>
    </location>
</feature>
<dbReference type="Proteomes" id="UP000005561">
    <property type="component" value="Unassembled WGS sequence"/>
</dbReference>
<evidence type="ECO:0000256" key="1">
    <source>
        <dbReference type="SAM" id="Coils"/>
    </source>
</evidence>
<keyword evidence="2" id="KW-0472">Membrane</keyword>
<evidence type="ECO:0000313" key="3">
    <source>
        <dbReference type="EMBL" id="EET62686.1"/>
    </source>
</evidence>
<dbReference type="AlphaFoldDB" id="C6L8U7"/>
<keyword evidence="4" id="KW-1185">Reference proteome</keyword>
<organism evidence="3 4">
    <name type="scientific">Marvinbryantia formatexigens DSM 14469</name>
    <dbReference type="NCBI Taxonomy" id="478749"/>
    <lineage>
        <taxon>Bacteria</taxon>
        <taxon>Bacillati</taxon>
        <taxon>Bacillota</taxon>
        <taxon>Clostridia</taxon>
        <taxon>Lachnospirales</taxon>
        <taxon>Lachnospiraceae</taxon>
        <taxon>Marvinbryantia</taxon>
    </lineage>
</organism>
<dbReference type="EMBL" id="ACCL02000001">
    <property type="protein sequence ID" value="EET62686.1"/>
    <property type="molecule type" value="Genomic_DNA"/>
</dbReference>
<protein>
    <submittedName>
        <fullName evidence="3">Uncharacterized protein</fullName>
    </submittedName>
</protein>
<keyword evidence="1" id="KW-0175">Coiled coil</keyword>
<gene>
    <name evidence="3" type="ORF">BRYFOR_05036</name>
</gene>
<proteinExistence type="predicted"/>
<evidence type="ECO:0000256" key="2">
    <source>
        <dbReference type="SAM" id="Phobius"/>
    </source>
</evidence>
<sequence>MLGILCQLIISRRYKLLIREASDTQLEKRDFMKQLRYKFRMDKKRSNENVNIPVFVRRSMCDYRFMRMTFHQWKRLAGGLYIISMAAAAAGLIYCFRTGLSDTYIQNVLWTAGGITAATVAFGLWTDLPYKASYLQMELEDYFFHSGAAVEYQEAEAEVAAAAVAAPVKAKVPSVIGIRKKKGEQVETKAQREKRELKTNLAKIKEGARETAVSDSDRERNRELLRQMDSKEQERIIRDVLAEFLA</sequence>
<dbReference type="STRING" id="168384.SAMN05660368_01670"/>
<feature type="coiled-coil region" evidence="1">
    <location>
        <begin position="187"/>
        <end position="234"/>
    </location>
</feature>
<reference evidence="3" key="1">
    <citation type="submission" date="2009-07" db="EMBL/GenBank/DDBJ databases">
        <authorList>
            <person name="Weinstock G."/>
            <person name="Sodergren E."/>
            <person name="Clifton S."/>
            <person name="Fulton L."/>
            <person name="Fulton B."/>
            <person name="Courtney L."/>
            <person name="Fronick C."/>
            <person name="Harrison M."/>
            <person name="Strong C."/>
            <person name="Farmer C."/>
            <person name="Delahaunty K."/>
            <person name="Markovic C."/>
            <person name="Hall O."/>
            <person name="Minx P."/>
            <person name="Tomlinson C."/>
            <person name="Mitreva M."/>
            <person name="Nelson J."/>
            <person name="Hou S."/>
            <person name="Wollam A."/>
            <person name="Pepin K.H."/>
            <person name="Johnson M."/>
            <person name="Bhonagiri V."/>
            <person name="Nash W.E."/>
            <person name="Warren W."/>
            <person name="Chinwalla A."/>
            <person name="Mardis E.R."/>
            <person name="Wilson R.K."/>
        </authorList>
    </citation>
    <scope>NUCLEOTIDE SEQUENCE [LARGE SCALE GENOMIC DNA]</scope>
    <source>
        <strain evidence="3">DSM 14469</strain>
    </source>
</reference>
<keyword evidence="2" id="KW-0812">Transmembrane</keyword>
<accession>C6L8U7</accession>
<evidence type="ECO:0000313" key="4">
    <source>
        <dbReference type="Proteomes" id="UP000005561"/>
    </source>
</evidence>